<dbReference type="InterPro" id="IPR020845">
    <property type="entry name" value="AMP-binding_CS"/>
</dbReference>
<dbReference type="PROSITE" id="PS00455">
    <property type="entry name" value="AMP_BINDING"/>
    <property type="match status" value="1"/>
</dbReference>
<dbReference type="InterPro" id="IPR001242">
    <property type="entry name" value="Condensation_dom"/>
</dbReference>
<dbReference type="SMART" id="SM00823">
    <property type="entry name" value="PKS_PP"/>
    <property type="match status" value="1"/>
</dbReference>
<dbReference type="OrthoDB" id="9765680at2"/>
<dbReference type="Proteomes" id="UP000238762">
    <property type="component" value="Unassembled WGS sequence"/>
</dbReference>
<reference evidence="7 8" key="2">
    <citation type="submission" date="2018-03" db="EMBL/GenBank/DDBJ databases">
        <title>The ancient ancestry and fast evolution of plastids.</title>
        <authorList>
            <person name="Moore K.R."/>
            <person name="Magnabosco C."/>
            <person name="Momper L."/>
            <person name="Gold D.A."/>
            <person name="Bosak T."/>
            <person name="Fournier G.P."/>
        </authorList>
    </citation>
    <scope>NUCLEOTIDE SEQUENCE [LARGE SCALE GENOMIC DNA]</scope>
    <source>
        <strain evidence="7 8">CCAP 1448/3</strain>
    </source>
</reference>
<dbReference type="Gene3D" id="3.30.300.30">
    <property type="match status" value="2"/>
</dbReference>
<dbReference type="InterPro" id="IPR029063">
    <property type="entry name" value="SAM-dependent_MTases_sf"/>
</dbReference>
<dbReference type="RefSeq" id="WP_106290443.1">
    <property type="nucleotide sequence ID" value="NZ_CAWNTC010000154.1"/>
</dbReference>
<dbReference type="GO" id="GO:0031177">
    <property type="term" value="F:phosphopantetheine binding"/>
    <property type="evidence" value="ECO:0007669"/>
    <property type="project" value="InterPro"/>
</dbReference>
<dbReference type="Gene3D" id="3.30.559.10">
    <property type="entry name" value="Chloramphenicol acetyltransferase-like domain"/>
    <property type="match status" value="2"/>
</dbReference>
<dbReference type="FunFam" id="3.30.559.30:FF:000001">
    <property type="entry name" value="Non-ribosomal peptide synthetase"/>
    <property type="match status" value="1"/>
</dbReference>
<dbReference type="FunFam" id="3.30.559.10:FF:000012">
    <property type="entry name" value="Non-ribosomal peptide synthetase"/>
    <property type="match status" value="1"/>
</dbReference>
<accession>A0A2T1BZA0</accession>
<dbReference type="NCBIfam" id="TIGR01720">
    <property type="entry name" value="NRPS-para261"/>
    <property type="match status" value="1"/>
</dbReference>
<keyword evidence="2" id="KW-0596">Phosphopantetheine</keyword>
<dbReference type="NCBIfam" id="TIGR01733">
    <property type="entry name" value="AA-adenyl-dom"/>
    <property type="match status" value="1"/>
</dbReference>
<dbReference type="GO" id="GO:0008610">
    <property type="term" value="P:lipid biosynthetic process"/>
    <property type="evidence" value="ECO:0007669"/>
    <property type="project" value="UniProtKB-ARBA"/>
</dbReference>
<dbReference type="EMBL" id="PVWJ01000121">
    <property type="protein sequence ID" value="PSB01238.1"/>
    <property type="molecule type" value="Genomic_DNA"/>
</dbReference>
<dbReference type="FunFam" id="1.10.1200.10:FF:000005">
    <property type="entry name" value="Nonribosomal peptide synthetase 1"/>
    <property type="match status" value="1"/>
</dbReference>
<dbReference type="InterPro" id="IPR020806">
    <property type="entry name" value="PKS_PP-bd"/>
</dbReference>
<comment type="cofactor">
    <cofactor evidence="1">
        <name>pantetheine 4'-phosphate</name>
        <dbReference type="ChEBI" id="CHEBI:47942"/>
    </cofactor>
</comment>
<dbReference type="InterPro" id="IPR036736">
    <property type="entry name" value="ACP-like_sf"/>
</dbReference>
<feature type="domain" description="Carrier" evidence="6">
    <location>
        <begin position="1419"/>
        <end position="1493"/>
    </location>
</feature>
<name>A0A2T1BZA0_9CYAN</name>
<evidence type="ECO:0000256" key="3">
    <source>
        <dbReference type="ARBA" id="ARBA00022553"/>
    </source>
</evidence>
<reference evidence="7 8" key="1">
    <citation type="submission" date="2018-02" db="EMBL/GenBank/DDBJ databases">
        <authorList>
            <person name="Cohen D.B."/>
            <person name="Kent A.D."/>
        </authorList>
    </citation>
    <scope>NUCLEOTIDE SEQUENCE [LARGE SCALE GENOMIC DNA]</scope>
    <source>
        <strain evidence="7 8">CCAP 1448/3</strain>
    </source>
</reference>
<evidence type="ECO:0000313" key="7">
    <source>
        <dbReference type="EMBL" id="PSB01238.1"/>
    </source>
</evidence>
<dbReference type="InterPro" id="IPR006162">
    <property type="entry name" value="Ppantetheine_attach_site"/>
</dbReference>
<evidence type="ECO:0000259" key="6">
    <source>
        <dbReference type="PROSITE" id="PS50075"/>
    </source>
</evidence>
<dbReference type="Gene3D" id="2.30.38.10">
    <property type="entry name" value="Luciferase, Domain 3"/>
    <property type="match status" value="1"/>
</dbReference>
<dbReference type="CDD" id="cd19534">
    <property type="entry name" value="E_NRPS"/>
    <property type="match status" value="1"/>
</dbReference>
<dbReference type="InterPro" id="IPR013217">
    <property type="entry name" value="Methyltransf_12"/>
</dbReference>
<dbReference type="CDD" id="cd02440">
    <property type="entry name" value="AdoMet_MTases"/>
    <property type="match status" value="1"/>
</dbReference>
<keyword evidence="4" id="KW-0677">Repeat</keyword>
<dbReference type="PROSITE" id="PS00012">
    <property type="entry name" value="PHOSPHOPANTETHEINE"/>
    <property type="match status" value="1"/>
</dbReference>
<dbReference type="Gene3D" id="1.10.1200.10">
    <property type="entry name" value="ACP-like"/>
    <property type="match status" value="1"/>
</dbReference>
<dbReference type="Gene3D" id="3.40.50.980">
    <property type="match status" value="2"/>
</dbReference>
<dbReference type="SUPFAM" id="SSF56801">
    <property type="entry name" value="Acetyl-CoA synthetase-like"/>
    <property type="match status" value="1"/>
</dbReference>
<proteinExistence type="predicted"/>
<organism evidence="7 8">
    <name type="scientific">Merismopedia glauca CCAP 1448/3</name>
    <dbReference type="NCBI Taxonomy" id="1296344"/>
    <lineage>
        <taxon>Bacteria</taxon>
        <taxon>Bacillati</taxon>
        <taxon>Cyanobacteriota</taxon>
        <taxon>Cyanophyceae</taxon>
        <taxon>Synechococcales</taxon>
        <taxon>Merismopediaceae</taxon>
        <taxon>Merismopedia</taxon>
    </lineage>
</organism>
<dbReference type="Pfam" id="PF00501">
    <property type="entry name" value="AMP-binding"/>
    <property type="match status" value="1"/>
</dbReference>
<dbReference type="SUPFAM" id="SSF47336">
    <property type="entry name" value="ACP-like"/>
    <property type="match status" value="1"/>
</dbReference>
<keyword evidence="5" id="KW-0045">Antibiotic biosynthesis</keyword>
<sequence>MKTIFSEAETVETLKSLDIEPGEVFVFPLSFAQRQLWFLEQLEPGTPFYTLPMVLKLAGRIEIGVLERSLNELVRRHEALRTNLAVIDGEPVQAIAPHLTLELPVIDLQGFPLEQREAEAERLANEEAQTPFILSQSALIRVKIVRLTEIEHILMLTMHHAIADGWSMGILLKELAAIYTAFSCDRPSPLPELTLQYADFSLWQQERWQGEVLERQLSYWKEQLAEISPLQLPTPKPRPPVASFRGATKSWHLPPDLSQALQALSQQEEVTLFMLLLAAFQTLLYRYTQQEDIVVGTAIANRNRAETENIVGLFVNTLPLRVIIAGNPTFRELLQQVRRTTLDAYDRQDLPFEKLVEELQPERDLSRNPLFQVWFALHNQPMPSLQLGDVKLTPMEVESGTAQFDLSLDVFIQESGLVCAIEYSTDLFSEEVIARFQGHFQTLLAGIVANPAARISDLPLLTLSERERLLENAANTSNYPVEDESIHGLFAKQVELTPDVVAVVCGVERVTYAQLNQKADLIAAYLYSLGVGTESLVGVYLERSIEAIASILGILKAGGAYVPLDPSHPEARISLILEDTQAPVILTQRHLLLNLPQSSTRKVCLEDLINPLSPIPNPQSLIPNLAYVIYTSGSTGKPKGVACTHLGVLNLLADFEERQPLNVGNNCSWWTNLSFDVSIYEIFSSLLSGGTLNIVPEDLRADSEGLLAWLRDRQIESAYLPPFSLTTLADWLKNTSFTLPLKRLLVGVEAIPEETLRAIASHLPHLHIINGYGPTEATICTTLYSLSSESESDLFAFNNPKSKIQNPKSTSIGIPVRHTQIYLLDPNLQLVPSGIPGEVYIGGVGLARGYLNRPDLTSDRFIPNPYSWEPGARLYKTGDLARYLDDGNLEFIGRTDYQVKIRGYRLELGEIEAVLRQHPAVRDAVVVARDRQLIAYAVPNLEPDRVETEYISQLQAVYDQFYSWQFSDLDPAINLRIWTTRYTNLPLPIPEILECVSNTVERILALQPQCILEIGCGTGLLLSRIAPHCQHYCGIDISDVALQHLRQHLTERQPELLPQISLHCSTATNLSAVKNEQFDAIILNEIVQNFPRIEYLIETIESVLPLVRSGGYIFMGGIRNLQLLTAFHAGVLLESRPLPDEANLDAIKQYLQQQKEAENELVIHPDFFTALQQQLPQISGVQIQLKGGKYRNELTKFKYDVTLQIGGETAPKTDIKWLDWGKDNLTLEGLSQFIVETKPEALGVAQVPSDRLVPELTALQILRDTDFKGNLGELRALVNDYDAREAIAPQAFWLLAQTLPYNVWVSWSDSGENGCYDVVFSDKSQVVERRSTAFKERRSTATSLQSPLSPQYSNKPLQLKTDFKLTGQLRQFLAQKLPEYAIPSVFTILPALPLTPNGKVDRKALPAPEVAKRDTELKLPQSEMETALAKIWQEVLGLERVGINDNFFELGGDSILSIQVVSQAKQRGLQVTPKQLFQYQTIAELAAVVETKVTTQPQQELIAGSVPLIPIQHWFFQQSSLYCHHYNQANLLIAQQQIDPVLLKQAVQELLIHHDGLRSRFKPATSGWQQYIVAPYALAPVEVIELGNLPPADRETAIEAIAEQTQASFQLAAGYLIKVVLFDLGKNNPQHLLIVIHHLVIDGVSWQILLEDFQSAYTQLQAGQKVALPLKTTSVKEWSVILQEYAQSDRIKAELNYWIDGVPRSIAPLPLDLSEGQNTVASAKTRSISLTVAETQALARNLPANYGTQIDEVLLTAVGMVFAKWTDSKSLLIDLEGHGREHLWESIDLSRTVGWFTSLFPICLDLKRINDAIATLKSVKEQMRGIPHRGIGYGILRYLSSPEIREKLGELPNAEMSFNYLGRVDALLERSALVSATSEATGAVHHPASLRPYLLEIDCFIADDRLQIDLTYSQNRHQANTVQKLAQDVVLTLRSLIDLSQSADAGDYTPSDFKAAKMSQKDLQKLLKKV</sequence>
<dbReference type="GO" id="GO:0009403">
    <property type="term" value="P:toxin biosynthetic process"/>
    <property type="evidence" value="ECO:0007669"/>
    <property type="project" value="UniProtKB-ARBA"/>
</dbReference>
<dbReference type="GO" id="GO:0003824">
    <property type="term" value="F:catalytic activity"/>
    <property type="evidence" value="ECO:0007669"/>
    <property type="project" value="InterPro"/>
</dbReference>
<dbReference type="InterPro" id="IPR009081">
    <property type="entry name" value="PP-bd_ACP"/>
</dbReference>
<dbReference type="FunFam" id="2.30.38.10:FF:000001">
    <property type="entry name" value="Non-ribosomal peptide synthetase PvdI"/>
    <property type="match status" value="1"/>
</dbReference>
<evidence type="ECO:0000256" key="1">
    <source>
        <dbReference type="ARBA" id="ARBA00001957"/>
    </source>
</evidence>
<keyword evidence="3" id="KW-0597">Phosphoprotein</keyword>
<dbReference type="InterPro" id="IPR010071">
    <property type="entry name" value="AA_adenyl_dom"/>
</dbReference>
<comment type="caution">
    <text evidence="7">The sequence shown here is derived from an EMBL/GenBank/DDBJ whole genome shotgun (WGS) entry which is preliminary data.</text>
</comment>
<protein>
    <submittedName>
        <fullName evidence="7">Non-ribosomal peptide synthetase</fullName>
    </submittedName>
</protein>
<dbReference type="InterPro" id="IPR045851">
    <property type="entry name" value="AMP-bd_C_sf"/>
</dbReference>
<evidence type="ECO:0000256" key="5">
    <source>
        <dbReference type="ARBA" id="ARBA00023194"/>
    </source>
</evidence>
<evidence type="ECO:0000313" key="8">
    <source>
        <dbReference type="Proteomes" id="UP000238762"/>
    </source>
</evidence>
<dbReference type="Pfam" id="PF00550">
    <property type="entry name" value="PP-binding"/>
    <property type="match status" value="1"/>
</dbReference>
<evidence type="ECO:0000256" key="2">
    <source>
        <dbReference type="ARBA" id="ARBA00022450"/>
    </source>
</evidence>
<dbReference type="SUPFAM" id="SSF52777">
    <property type="entry name" value="CoA-dependent acyltransferases"/>
    <property type="match status" value="4"/>
</dbReference>
<dbReference type="CDD" id="cd05930">
    <property type="entry name" value="A_NRPS"/>
    <property type="match status" value="1"/>
</dbReference>
<dbReference type="PANTHER" id="PTHR45398">
    <property type="match status" value="1"/>
</dbReference>
<dbReference type="SUPFAM" id="SSF53335">
    <property type="entry name" value="S-adenosyl-L-methionine-dependent methyltransferases"/>
    <property type="match status" value="1"/>
</dbReference>
<dbReference type="GO" id="GO:0017000">
    <property type="term" value="P:antibiotic biosynthetic process"/>
    <property type="evidence" value="ECO:0007669"/>
    <property type="project" value="UniProtKB-KW"/>
</dbReference>
<dbReference type="Pfam" id="PF08242">
    <property type="entry name" value="Methyltransf_12"/>
    <property type="match status" value="1"/>
</dbReference>
<evidence type="ECO:0000256" key="4">
    <source>
        <dbReference type="ARBA" id="ARBA00022737"/>
    </source>
</evidence>
<dbReference type="FunFam" id="3.40.50.980:FF:000001">
    <property type="entry name" value="Non-ribosomal peptide synthetase"/>
    <property type="match status" value="1"/>
</dbReference>
<gene>
    <name evidence="7" type="ORF">C7B64_19375</name>
</gene>
<dbReference type="CDD" id="cd19531">
    <property type="entry name" value="LCL_NRPS-like"/>
    <property type="match status" value="1"/>
</dbReference>
<dbReference type="Gene3D" id="3.30.559.30">
    <property type="entry name" value="Nonribosomal peptide synthetase, condensation domain"/>
    <property type="match status" value="2"/>
</dbReference>
<keyword evidence="8" id="KW-1185">Reference proteome</keyword>
<dbReference type="PANTHER" id="PTHR45398:SF1">
    <property type="entry name" value="ENZYME, PUTATIVE (JCVI)-RELATED"/>
    <property type="match status" value="1"/>
</dbReference>
<dbReference type="InterPro" id="IPR000873">
    <property type="entry name" value="AMP-dep_synth/lig_dom"/>
</dbReference>
<dbReference type="InterPro" id="IPR010060">
    <property type="entry name" value="NRPS_synth"/>
</dbReference>
<dbReference type="Gene3D" id="3.40.50.150">
    <property type="entry name" value="Vaccinia Virus protein VP39"/>
    <property type="match status" value="1"/>
</dbReference>
<dbReference type="PROSITE" id="PS50075">
    <property type="entry name" value="CARRIER"/>
    <property type="match status" value="1"/>
</dbReference>
<dbReference type="Pfam" id="PF00668">
    <property type="entry name" value="Condensation"/>
    <property type="match status" value="2"/>
</dbReference>
<dbReference type="InterPro" id="IPR023213">
    <property type="entry name" value="CAT-like_dom_sf"/>
</dbReference>